<organism evidence="2 3">
    <name type="scientific">Sporichthya brevicatena</name>
    <dbReference type="NCBI Taxonomy" id="171442"/>
    <lineage>
        <taxon>Bacteria</taxon>
        <taxon>Bacillati</taxon>
        <taxon>Actinomycetota</taxon>
        <taxon>Actinomycetes</taxon>
        <taxon>Sporichthyales</taxon>
        <taxon>Sporichthyaceae</taxon>
        <taxon>Sporichthya</taxon>
    </lineage>
</organism>
<dbReference type="InterPro" id="IPR029068">
    <property type="entry name" value="Glyas_Bleomycin-R_OHBP_Dase"/>
</dbReference>
<keyword evidence="3" id="KW-1185">Reference proteome</keyword>
<dbReference type="SUPFAM" id="SSF54593">
    <property type="entry name" value="Glyoxalase/Bleomycin resistance protein/Dihydroxybiphenyl dioxygenase"/>
    <property type="match status" value="1"/>
</dbReference>
<dbReference type="Pfam" id="PF06983">
    <property type="entry name" value="3-dmu-9_3-mt"/>
    <property type="match status" value="1"/>
</dbReference>
<reference evidence="2 3" key="1">
    <citation type="journal article" date="2019" name="Int. J. Syst. Evol. Microbiol.">
        <title>The Global Catalogue of Microorganisms (GCM) 10K type strain sequencing project: providing services to taxonomists for standard genome sequencing and annotation.</title>
        <authorList>
            <consortium name="The Broad Institute Genomics Platform"/>
            <consortium name="The Broad Institute Genome Sequencing Center for Infectious Disease"/>
            <person name="Wu L."/>
            <person name="Ma J."/>
        </authorList>
    </citation>
    <scope>NUCLEOTIDE SEQUENCE [LARGE SCALE GENOMIC DNA]</scope>
    <source>
        <strain evidence="2 3">JCM 10671</strain>
    </source>
</reference>
<accession>A0ABN1H2W3</accession>
<gene>
    <name evidence="2" type="ORF">GCM10009547_33790</name>
</gene>
<sequence>MSSADQAEVDHYWDALVEGGQPSYCGWLKDKFGLSWQVVPEPVLELLNGPKAKTAFEAISKPEKIVIADVQAACA</sequence>
<comment type="caution">
    <text evidence="2">The sequence shown here is derived from an EMBL/GenBank/DDBJ whole genome shotgun (WGS) entry which is preliminary data.</text>
</comment>
<dbReference type="RefSeq" id="WP_344606870.1">
    <property type="nucleotide sequence ID" value="NZ_BAAAHE010000029.1"/>
</dbReference>
<dbReference type="InterPro" id="IPR028973">
    <property type="entry name" value="PhnB-like"/>
</dbReference>
<feature type="domain" description="PhnB-like" evidence="1">
    <location>
        <begin position="3"/>
        <end position="39"/>
    </location>
</feature>
<proteinExistence type="predicted"/>
<name>A0ABN1H2W3_9ACTN</name>
<dbReference type="Proteomes" id="UP001500957">
    <property type="component" value="Unassembled WGS sequence"/>
</dbReference>
<evidence type="ECO:0000313" key="3">
    <source>
        <dbReference type="Proteomes" id="UP001500957"/>
    </source>
</evidence>
<evidence type="ECO:0000259" key="1">
    <source>
        <dbReference type="Pfam" id="PF06983"/>
    </source>
</evidence>
<evidence type="ECO:0000313" key="2">
    <source>
        <dbReference type="EMBL" id="GAA0627473.1"/>
    </source>
</evidence>
<dbReference type="EMBL" id="BAAAHE010000029">
    <property type="protein sequence ID" value="GAA0627473.1"/>
    <property type="molecule type" value="Genomic_DNA"/>
</dbReference>
<dbReference type="Gene3D" id="3.10.180.10">
    <property type="entry name" value="2,3-Dihydroxybiphenyl 1,2-Dioxygenase, domain 1"/>
    <property type="match status" value="1"/>
</dbReference>
<dbReference type="PANTHER" id="PTHR33990">
    <property type="entry name" value="PROTEIN YJDN-RELATED"/>
    <property type="match status" value="1"/>
</dbReference>
<protein>
    <recommendedName>
        <fullName evidence="1">PhnB-like domain-containing protein</fullName>
    </recommendedName>
</protein>